<organism evidence="1 2">
    <name type="scientific">Avibacterium paragallinarum</name>
    <name type="common">Haemophilus gallinarum</name>
    <dbReference type="NCBI Taxonomy" id="728"/>
    <lineage>
        <taxon>Bacteria</taxon>
        <taxon>Pseudomonadati</taxon>
        <taxon>Pseudomonadota</taxon>
        <taxon>Gammaproteobacteria</taxon>
        <taxon>Pasteurellales</taxon>
        <taxon>Pasteurellaceae</taxon>
        <taxon>Avibacterium</taxon>
    </lineage>
</organism>
<reference evidence="1 2" key="1">
    <citation type="submission" date="2018-06" db="EMBL/GenBank/DDBJ databases">
        <authorList>
            <consortium name="Pathogen Informatics"/>
            <person name="Doyle S."/>
        </authorList>
    </citation>
    <scope>NUCLEOTIDE SEQUENCE [LARGE SCALE GENOMIC DNA]</scope>
    <source>
        <strain evidence="1 2">NCTC10926</strain>
    </source>
</reference>
<sequence length="65" mass="7485">MNNKVIVRALNITIGGNSSIQFFKIGEPDHKINYFLLLFLSFLAKLECQNKEKGKSDGKIYPFYE</sequence>
<name>A0A0F5ERV4_AVIPA</name>
<protein>
    <submittedName>
        <fullName evidence="1">Uncharacterized protein</fullName>
    </submittedName>
</protein>
<dbReference type="Proteomes" id="UP000254620">
    <property type="component" value="Unassembled WGS sequence"/>
</dbReference>
<dbReference type="EMBL" id="UFSW01000001">
    <property type="protein sequence ID" value="SUU97255.1"/>
    <property type="molecule type" value="Genomic_DNA"/>
</dbReference>
<gene>
    <name evidence="1" type="ORF">NCTC10926_00626</name>
</gene>
<proteinExistence type="predicted"/>
<dbReference type="RefSeq" id="WP_035686774.1">
    <property type="nucleotide sequence ID" value="NZ_CP034110.1"/>
</dbReference>
<dbReference type="AlphaFoldDB" id="A0A0F5ERV4"/>
<accession>A0A0F5ERV4</accession>
<dbReference type="KEGG" id="apag:EIA51_03845"/>
<evidence type="ECO:0000313" key="2">
    <source>
        <dbReference type="Proteomes" id="UP000254620"/>
    </source>
</evidence>
<evidence type="ECO:0000313" key="1">
    <source>
        <dbReference type="EMBL" id="SUU97255.1"/>
    </source>
</evidence>